<feature type="region of interest" description="Disordered" evidence="1">
    <location>
        <begin position="1"/>
        <end position="22"/>
    </location>
</feature>
<keyword evidence="3" id="KW-1185">Reference proteome</keyword>
<gene>
    <name evidence="2" type="ORF">ACFPJ6_13390</name>
</gene>
<evidence type="ECO:0000313" key="3">
    <source>
        <dbReference type="Proteomes" id="UP001596122"/>
    </source>
</evidence>
<evidence type="ECO:0000256" key="1">
    <source>
        <dbReference type="SAM" id="MobiDB-lite"/>
    </source>
</evidence>
<feature type="compositionally biased region" description="Low complexity" evidence="1">
    <location>
        <begin position="1"/>
        <end position="12"/>
    </location>
</feature>
<dbReference type="RefSeq" id="WP_340271602.1">
    <property type="nucleotide sequence ID" value="NZ_JBBEOG010000013.1"/>
</dbReference>
<evidence type="ECO:0000313" key="2">
    <source>
        <dbReference type="EMBL" id="MFC5381778.1"/>
    </source>
</evidence>
<comment type="caution">
    <text evidence="2">The sequence shown here is derived from an EMBL/GenBank/DDBJ whole genome shotgun (WGS) entry which is preliminary data.</text>
</comment>
<reference evidence="3" key="1">
    <citation type="journal article" date="2019" name="Int. J. Syst. Evol. Microbiol.">
        <title>The Global Catalogue of Microorganisms (GCM) 10K type strain sequencing project: providing services to taxonomists for standard genome sequencing and annotation.</title>
        <authorList>
            <consortium name="The Broad Institute Genomics Platform"/>
            <consortium name="The Broad Institute Genome Sequencing Center for Infectious Disease"/>
            <person name="Wu L."/>
            <person name="Ma J."/>
        </authorList>
    </citation>
    <scope>NUCLEOTIDE SEQUENCE [LARGE SCALE GENOMIC DNA]</scope>
    <source>
        <strain evidence="3">CCUG 43114</strain>
    </source>
</reference>
<proteinExistence type="predicted"/>
<sequence>MDLEPAGPATDPTDPPGPEDLDGLTAAVARLEGEADALDARLDAAARPGASGAPTA</sequence>
<dbReference type="Proteomes" id="UP001596122">
    <property type="component" value="Unassembled WGS sequence"/>
</dbReference>
<dbReference type="EMBL" id="JBHSLD010000012">
    <property type="protein sequence ID" value="MFC5381778.1"/>
    <property type="molecule type" value="Genomic_DNA"/>
</dbReference>
<protein>
    <submittedName>
        <fullName evidence="2">Uncharacterized protein</fullName>
    </submittedName>
</protein>
<name>A0ABW0GPB0_9MICO</name>
<accession>A0ABW0GPB0</accession>
<organism evidence="2 3">
    <name type="scientific">Aquipuribacter nitratireducens</name>
    <dbReference type="NCBI Taxonomy" id="650104"/>
    <lineage>
        <taxon>Bacteria</taxon>
        <taxon>Bacillati</taxon>
        <taxon>Actinomycetota</taxon>
        <taxon>Actinomycetes</taxon>
        <taxon>Micrococcales</taxon>
        <taxon>Intrasporangiaceae</taxon>
        <taxon>Aquipuribacter</taxon>
    </lineage>
</organism>